<dbReference type="PANTHER" id="PTHR33744">
    <property type="entry name" value="CARBOHYDRATE DIACID REGULATOR"/>
    <property type="match status" value="1"/>
</dbReference>
<sequence>MLLTEKLANDIVTRAMGIIHHNVNVINSQGVIIASGEKKRIGETHEVAVEVIRCGKRITIYNENEASRYSNVAPGINHPIMVADNVELVIGVSGDPVIIQRYAELAILTAELLIKQEIERRSINWQHRLRDMLFVQFIESTTPMQGRSALLKLHNSGFSFSLPTIPVIINIEAIQYRPEILDSIITELSAMEKSDVLLLNSREILMLFPSTFYKNESFISHLHFILDSQLSQYYIGVGVQADTEEHVRDAVHFARSVIDVGRLTVPEKQVFLFKEMASLCLFNELENSYLFNFFLDICNKILLHDSGDILLETLELFLSQNGEVGSTAQQLGIHRNTLSYRLQQIKKQTGLDPTKFTDLIQLSVAMHGYRRRYPKQQPWLDALTWS</sequence>
<evidence type="ECO:0000313" key="4">
    <source>
        <dbReference type="Proteomes" id="UP001176478"/>
    </source>
</evidence>
<evidence type="ECO:0000313" key="3">
    <source>
        <dbReference type="EMBL" id="MDO7858284.1"/>
    </source>
</evidence>
<gene>
    <name evidence="3" type="ORF">Q5E86_18460</name>
</gene>
<dbReference type="InterPro" id="IPR042070">
    <property type="entry name" value="PucR_C-HTH_sf"/>
</dbReference>
<dbReference type="Pfam" id="PF05651">
    <property type="entry name" value="Diacid_rec"/>
    <property type="match status" value="1"/>
</dbReference>
<dbReference type="InterPro" id="IPR008599">
    <property type="entry name" value="Diacid_rec"/>
</dbReference>
<reference evidence="3" key="2">
    <citation type="journal article" date="2024" name="Int. J. Antimicrob. Agents">
        <title>Identification of a novel Providencia species showing multi-drug-resistant in three patients with hospital-acquired infection.</title>
        <authorList>
            <person name="Yang W."/>
            <person name="Chen J."/>
            <person name="Yang F."/>
            <person name="Ji P."/>
            <person name="Shen S."/>
            <person name="Yin D."/>
            <person name="Hu F."/>
        </authorList>
    </citation>
    <scope>NUCLEOTIDE SEQUENCE</scope>
    <source>
        <strain evidence="3">CRE-138-0111</strain>
    </source>
</reference>
<dbReference type="EMBL" id="JAUQTG010000013">
    <property type="protein sequence ID" value="MDO7858284.1"/>
    <property type="molecule type" value="Genomic_DNA"/>
</dbReference>
<organism evidence="3 4">
    <name type="scientific">Providencia huashanensis</name>
    <dbReference type="NCBI Taxonomy" id="3037798"/>
    <lineage>
        <taxon>Bacteria</taxon>
        <taxon>Pseudomonadati</taxon>
        <taxon>Pseudomonadota</taxon>
        <taxon>Gammaproteobacteria</taxon>
        <taxon>Enterobacterales</taxon>
        <taxon>Morganellaceae</taxon>
        <taxon>Providencia</taxon>
    </lineage>
</organism>
<dbReference type="Gene3D" id="1.10.10.2840">
    <property type="entry name" value="PucR C-terminal helix-turn-helix domain"/>
    <property type="match status" value="1"/>
</dbReference>
<proteinExistence type="predicted"/>
<evidence type="ECO:0000259" key="1">
    <source>
        <dbReference type="Pfam" id="PF05651"/>
    </source>
</evidence>
<reference evidence="3" key="1">
    <citation type="submission" date="2023-07" db="EMBL/GenBank/DDBJ databases">
        <authorList>
            <person name="Yang W."/>
            <person name="Chen J."/>
            <person name="Ji P."/>
            <person name="Hu F."/>
        </authorList>
    </citation>
    <scope>NUCLEOTIDE SEQUENCE</scope>
    <source>
        <strain evidence="3">CRE-138-0111</strain>
    </source>
</reference>
<name>A0ABT9AUI0_9GAMM</name>
<protein>
    <submittedName>
        <fullName evidence="3">Sugar diacid recognition domain-containing protein</fullName>
    </submittedName>
</protein>
<accession>A0ABT9AUI0</accession>
<dbReference type="PANTHER" id="PTHR33744:SF15">
    <property type="entry name" value="CARBOHYDRATE DIACID REGULATOR"/>
    <property type="match status" value="1"/>
</dbReference>
<keyword evidence="4" id="KW-1185">Reference proteome</keyword>
<evidence type="ECO:0000259" key="2">
    <source>
        <dbReference type="Pfam" id="PF13556"/>
    </source>
</evidence>
<feature type="domain" description="PucR C-terminal helix-turn-helix" evidence="2">
    <location>
        <begin position="310"/>
        <end position="367"/>
    </location>
</feature>
<dbReference type="Pfam" id="PF13556">
    <property type="entry name" value="HTH_30"/>
    <property type="match status" value="1"/>
</dbReference>
<dbReference type="InterPro" id="IPR051448">
    <property type="entry name" value="CdaR-like_regulators"/>
</dbReference>
<feature type="domain" description="Putative sugar diacid recognition" evidence="1">
    <location>
        <begin position="3"/>
        <end position="135"/>
    </location>
</feature>
<dbReference type="InterPro" id="IPR025736">
    <property type="entry name" value="PucR_C-HTH_dom"/>
</dbReference>
<dbReference type="Proteomes" id="UP001176478">
    <property type="component" value="Unassembled WGS sequence"/>
</dbReference>
<comment type="caution">
    <text evidence="3">The sequence shown here is derived from an EMBL/GenBank/DDBJ whole genome shotgun (WGS) entry which is preliminary data.</text>
</comment>